<name>A0A317A638_9PLEO</name>
<dbReference type="KEGG" id="ptrr:90956779"/>
<dbReference type="InterPro" id="IPR000008">
    <property type="entry name" value="C2_dom"/>
</dbReference>
<dbReference type="Proteomes" id="UP000245464">
    <property type="component" value="Chromosome 5"/>
</dbReference>
<reference evidence="2 3" key="1">
    <citation type="journal article" date="2018" name="BMC Genomics">
        <title>Comparative genomics of the wheat fungal pathogen Pyrenophora tritici-repentis reveals chromosomal variations and genome plasticity.</title>
        <authorList>
            <person name="Moolhuijzen P."/>
            <person name="See P.T."/>
            <person name="Hane J.K."/>
            <person name="Shi G."/>
            <person name="Liu Z."/>
            <person name="Oliver R.P."/>
            <person name="Moffat C.S."/>
        </authorList>
    </citation>
    <scope>NUCLEOTIDE SEQUENCE [LARGE SCALE GENOMIC DNA]</scope>
    <source>
        <strain evidence="2">M4</strain>
    </source>
</reference>
<dbReference type="Gene3D" id="2.60.40.150">
    <property type="entry name" value="C2 domain"/>
    <property type="match status" value="1"/>
</dbReference>
<dbReference type="EMBL" id="NQIK02000005">
    <property type="protein sequence ID" value="KAF7571018.1"/>
    <property type="molecule type" value="Genomic_DNA"/>
</dbReference>
<sequence>MPRPTFTSKLSLPHRLKHPQSSNSNGANLTPTSVPQSRNGSPKPKQRSDMSEQHQVPGLVLRANVIKGRDLAAKDRSGTSDPYLVLTLGDAKVTTPAINKQLNPPME</sequence>
<proteinExistence type="predicted"/>
<accession>A0A317A638</accession>
<dbReference type="RefSeq" id="XP_065962328.1">
    <property type="nucleotide sequence ID" value="XM_066107879.1"/>
</dbReference>
<dbReference type="Pfam" id="PF00168">
    <property type="entry name" value="C2"/>
    <property type="match status" value="1"/>
</dbReference>
<dbReference type="PROSITE" id="PS50004">
    <property type="entry name" value="C2"/>
    <property type="match status" value="1"/>
</dbReference>
<feature type="compositionally biased region" description="Polar residues" evidence="1">
    <location>
        <begin position="1"/>
        <end position="10"/>
    </location>
</feature>
<evidence type="ECO:0000313" key="2">
    <source>
        <dbReference type="EMBL" id="KAF7571018.1"/>
    </source>
</evidence>
<dbReference type="InterPro" id="IPR035892">
    <property type="entry name" value="C2_domain_sf"/>
</dbReference>
<evidence type="ECO:0000313" key="3">
    <source>
        <dbReference type="Proteomes" id="UP000245464"/>
    </source>
</evidence>
<dbReference type="AlphaFoldDB" id="A0A317A638"/>
<feature type="region of interest" description="Disordered" evidence="1">
    <location>
        <begin position="1"/>
        <end position="61"/>
    </location>
</feature>
<evidence type="ECO:0000256" key="1">
    <source>
        <dbReference type="SAM" id="MobiDB-lite"/>
    </source>
</evidence>
<dbReference type="GeneID" id="90956779"/>
<comment type="caution">
    <text evidence="2">The sequence shown here is derived from an EMBL/GenBank/DDBJ whole genome shotgun (WGS) entry which is preliminary data.</text>
</comment>
<dbReference type="SUPFAM" id="SSF49562">
    <property type="entry name" value="C2 domain (Calcium/lipid-binding domain, CaLB)"/>
    <property type="match status" value="1"/>
</dbReference>
<protein>
    <submittedName>
        <fullName evidence="2">C2 domain containing protein</fullName>
    </submittedName>
</protein>
<organism evidence="2 3">
    <name type="scientific">Pyrenophora tritici-repentis</name>
    <dbReference type="NCBI Taxonomy" id="45151"/>
    <lineage>
        <taxon>Eukaryota</taxon>
        <taxon>Fungi</taxon>
        <taxon>Dikarya</taxon>
        <taxon>Ascomycota</taxon>
        <taxon>Pezizomycotina</taxon>
        <taxon>Dothideomycetes</taxon>
        <taxon>Pleosporomycetidae</taxon>
        <taxon>Pleosporales</taxon>
        <taxon>Pleosporineae</taxon>
        <taxon>Pleosporaceae</taxon>
        <taxon>Pyrenophora</taxon>
    </lineage>
</organism>
<feature type="compositionally biased region" description="Polar residues" evidence="1">
    <location>
        <begin position="19"/>
        <end position="40"/>
    </location>
</feature>
<gene>
    <name evidence="2" type="ORF">PtrM4_110200</name>
</gene>